<dbReference type="GO" id="GO:0030429">
    <property type="term" value="F:kynureninase activity"/>
    <property type="evidence" value="ECO:0007669"/>
    <property type="project" value="InterPro"/>
</dbReference>
<feature type="region of interest" description="Disordered" evidence="4">
    <location>
        <begin position="394"/>
        <end position="418"/>
    </location>
</feature>
<dbReference type="Gene3D" id="3.40.640.10">
    <property type="entry name" value="Type I PLP-dependent aspartate aminotransferase-like (Major domain)"/>
    <property type="match status" value="1"/>
</dbReference>
<dbReference type="Pfam" id="PF22580">
    <property type="entry name" value="KYNU_C"/>
    <property type="match status" value="1"/>
</dbReference>
<feature type="compositionally biased region" description="Low complexity" evidence="4">
    <location>
        <begin position="397"/>
        <end position="418"/>
    </location>
</feature>
<evidence type="ECO:0000313" key="5">
    <source>
        <dbReference type="EMBL" id="GII02085.1"/>
    </source>
</evidence>
<dbReference type="InterPro" id="IPR015421">
    <property type="entry name" value="PyrdxlP-dep_Trfase_major"/>
</dbReference>
<gene>
    <name evidence="5" type="ORF">Pta02_40930</name>
</gene>
<dbReference type="GO" id="GO:0006569">
    <property type="term" value="P:L-tryptophan catabolic process"/>
    <property type="evidence" value="ECO:0007669"/>
    <property type="project" value="InterPro"/>
</dbReference>
<dbReference type="AlphaFoldDB" id="A0A8J3T158"/>
<sequence length="418" mass="44806">MNDDLSAYLAPHYTMFRVSERLLLTGHSHQAWPDVALDGQLEAFQDAALEVDAKWGRAMDKAEQVRAGFRRALGDPAADLALGASTHELVLRFLSALPLGERPRLVTSDGEFHTLRRQLGRLAEEGLELVRVPAEPVGTLPERLAAAVDDRTAAVLVSAVMYETAKVVPDLAALAGECERRGAQLLVDAYHALGAVPFSAAAIPSAWIVGGGYKYLQLGEGNCFLRVPPHAAGYRPVITGWFAEFAELSAETRPDRVAYPPGAQAFSGATYDPTSHYRAARVFGFFDEHGLTPALLRRVSQRQLARLCARFDAMDTGGLISRDTGTPLEGLGGFLALRSPHAARLCDGLAARGVLADSRGDMLRLGPAPYLSDVQLDAAMDALDAELAVVRAHRPVPRSTRPAPADPAAARPALTGPR</sequence>
<organism evidence="5 6">
    <name type="scientific">Planobispora takensis</name>
    <dbReference type="NCBI Taxonomy" id="1367882"/>
    <lineage>
        <taxon>Bacteria</taxon>
        <taxon>Bacillati</taxon>
        <taxon>Actinomycetota</taxon>
        <taxon>Actinomycetes</taxon>
        <taxon>Streptosporangiales</taxon>
        <taxon>Streptosporangiaceae</taxon>
        <taxon>Planobispora</taxon>
    </lineage>
</organism>
<evidence type="ECO:0000256" key="2">
    <source>
        <dbReference type="ARBA" id="ARBA00022801"/>
    </source>
</evidence>
<reference evidence="5" key="1">
    <citation type="submission" date="2021-01" db="EMBL/GenBank/DDBJ databases">
        <title>Whole genome shotgun sequence of Planobispora takensis NBRC 109077.</title>
        <authorList>
            <person name="Komaki H."/>
            <person name="Tamura T."/>
        </authorList>
    </citation>
    <scope>NUCLEOTIDE SEQUENCE</scope>
    <source>
        <strain evidence="5">NBRC 109077</strain>
    </source>
</reference>
<dbReference type="RefSeq" id="WP_203876438.1">
    <property type="nucleotide sequence ID" value="NZ_BOOK01000030.1"/>
</dbReference>
<comment type="caution">
    <text evidence="5">The sequence shown here is derived from an EMBL/GenBank/DDBJ whole genome shotgun (WGS) entry which is preliminary data.</text>
</comment>
<evidence type="ECO:0000256" key="1">
    <source>
        <dbReference type="ARBA" id="ARBA00022642"/>
    </source>
</evidence>
<evidence type="ECO:0000313" key="6">
    <source>
        <dbReference type="Proteomes" id="UP000634476"/>
    </source>
</evidence>
<evidence type="ECO:0000256" key="3">
    <source>
        <dbReference type="ARBA" id="ARBA00022898"/>
    </source>
</evidence>
<keyword evidence="6" id="KW-1185">Reference proteome</keyword>
<name>A0A8J3T158_9ACTN</name>
<keyword evidence="1" id="KW-0662">Pyridine nucleotide biosynthesis</keyword>
<protein>
    <submittedName>
        <fullName evidence="5">Kynureninase</fullName>
    </submittedName>
</protein>
<dbReference type="GO" id="GO:0030170">
    <property type="term" value="F:pyridoxal phosphate binding"/>
    <property type="evidence" value="ECO:0007669"/>
    <property type="project" value="InterPro"/>
</dbReference>
<dbReference type="InterPro" id="IPR010111">
    <property type="entry name" value="Kynureninase"/>
</dbReference>
<dbReference type="GO" id="GO:0005737">
    <property type="term" value="C:cytoplasm"/>
    <property type="evidence" value="ECO:0007669"/>
    <property type="project" value="InterPro"/>
</dbReference>
<dbReference type="InterPro" id="IPR015422">
    <property type="entry name" value="PyrdxlP-dep_Trfase_small"/>
</dbReference>
<keyword evidence="2" id="KW-0378">Hydrolase</keyword>
<dbReference type="GO" id="GO:0009435">
    <property type="term" value="P:NAD+ biosynthetic process"/>
    <property type="evidence" value="ECO:0007669"/>
    <property type="project" value="InterPro"/>
</dbReference>
<keyword evidence="3" id="KW-0663">Pyridoxal phosphate</keyword>
<proteinExistence type="predicted"/>
<accession>A0A8J3T158</accession>
<dbReference type="SUPFAM" id="SSF53383">
    <property type="entry name" value="PLP-dependent transferases"/>
    <property type="match status" value="1"/>
</dbReference>
<dbReference type="Gene3D" id="3.90.1150.10">
    <property type="entry name" value="Aspartate Aminotransferase, domain 1"/>
    <property type="match status" value="1"/>
</dbReference>
<dbReference type="EMBL" id="BOOK01000030">
    <property type="protein sequence ID" value="GII02085.1"/>
    <property type="molecule type" value="Genomic_DNA"/>
</dbReference>
<evidence type="ECO:0000256" key="4">
    <source>
        <dbReference type="SAM" id="MobiDB-lite"/>
    </source>
</evidence>
<dbReference type="Proteomes" id="UP000634476">
    <property type="component" value="Unassembled WGS sequence"/>
</dbReference>
<dbReference type="InterPro" id="IPR015424">
    <property type="entry name" value="PyrdxlP-dep_Trfase"/>
</dbReference>